<keyword evidence="6 9" id="KW-0812">Transmembrane</keyword>
<dbReference type="FunFam" id="1.10.357.140:FF:000008">
    <property type="entry name" value="4-hydroxybenzoate octaprenyltransferase"/>
    <property type="match status" value="1"/>
</dbReference>
<comment type="similarity">
    <text evidence="4">Belongs to the UbiA prenyltransferase family.</text>
</comment>
<evidence type="ECO:0008006" key="12">
    <source>
        <dbReference type="Google" id="ProtNLM"/>
    </source>
</evidence>
<dbReference type="OMA" id="AKRHTHF"/>
<feature type="transmembrane region" description="Helical" evidence="9">
    <location>
        <begin position="338"/>
        <end position="356"/>
    </location>
</feature>
<dbReference type="GO" id="GO:0008412">
    <property type="term" value="F:4-hydroxybenzoate polyprenyltransferase activity"/>
    <property type="evidence" value="ECO:0007669"/>
    <property type="project" value="TreeGrafter"/>
</dbReference>
<dbReference type="Proteomes" id="UP000019373">
    <property type="component" value="Unassembled WGS sequence"/>
</dbReference>
<evidence type="ECO:0000256" key="8">
    <source>
        <dbReference type="ARBA" id="ARBA00023136"/>
    </source>
</evidence>
<dbReference type="InterPro" id="IPR039653">
    <property type="entry name" value="Prenyltransferase"/>
</dbReference>
<dbReference type="CDD" id="cd13959">
    <property type="entry name" value="PT_UbiA_COQ2"/>
    <property type="match status" value="1"/>
</dbReference>
<evidence type="ECO:0000256" key="4">
    <source>
        <dbReference type="ARBA" id="ARBA00005985"/>
    </source>
</evidence>
<keyword evidence="11" id="KW-1185">Reference proteome</keyword>
<dbReference type="HOGENOM" id="CLU_034879_2_0_1"/>
<evidence type="ECO:0000256" key="9">
    <source>
        <dbReference type="SAM" id="Phobius"/>
    </source>
</evidence>
<comment type="subcellular location">
    <subcellularLocation>
        <location evidence="2">Membrane</location>
        <topology evidence="2">Multi-pass membrane protein</topology>
    </subcellularLocation>
</comment>
<sequence>MASSLTDGVPSALNKHLPGRGVVATQEPLSSSLPAKSTHNDPFAHLPPYTPRNKGLVSHLPSALVPFAELMRLHKPAGYYAFYFPHLSGTFIAAILSPAAPSISSLTYVCAVHAVGNLFLRGAASTWNDTLDAPLDRQVARCRHRPVARGAVSPTTAHIFTIAQTAVWILTLSWLPWECSLPASLFALTMAVYPFCKRVTNFPQVVLGFSLGFGQIIGMTSLGLNPFSRTSPHVRAALACVYLSTVVNAMIYDTIYAHQDLKDDLKAGVMSMAVACTPHTKKVLSVLSVVKIALLASTGYLLGFGGCFWAVAVGGTVAVLGWMIATVRLEEPADCWKWFKWCIWFTGGTLCLGLLGEHAMRA</sequence>
<organism evidence="10 11">
    <name type="scientific">Endocarpon pusillum (strain Z07020 / HMAS-L-300199)</name>
    <name type="common">Lichen-forming fungus</name>
    <dbReference type="NCBI Taxonomy" id="1263415"/>
    <lineage>
        <taxon>Eukaryota</taxon>
        <taxon>Fungi</taxon>
        <taxon>Dikarya</taxon>
        <taxon>Ascomycota</taxon>
        <taxon>Pezizomycotina</taxon>
        <taxon>Eurotiomycetes</taxon>
        <taxon>Chaetothyriomycetidae</taxon>
        <taxon>Verrucariales</taxon>
        <taxon>Verrucariaceae</taxon>
        <taxon>Endocarpon</taxon>
    </lineage>
</organism>
<evidence type="ECO:0000256" key="2">
    <source>
        <dbReference type="ARBA" id="ARBA00004141"/>
    </source>
</evidence>
<dbReference type="FunFam" id="1.20.120.1780:FF:000001">
    <property type="entry name" value="4-hydroxybenzoate octaprenyltransferase"/>
    <property type="match status" value="1"/>
</dbReference>
<evidence type="ECO:0000313" key="11">
    <source>
        <dbReference type="Proteomes" id="UP000019373"/>
    </source>
</evidence>
<keyword evidence="5" id="KW-0808">Transferase</keyword>
<evidence type="ECO:0000256" key="1">
    <source>
        <dbReference type="ARBA" id="ARBA00001946"/>
    </source>
</evidence>
<evidence type="ECO:0000256" key="7">
    <source>
        <dbReference type="ARBA" id="ARBA00022989"/>
    </source>
</evidence>
<dbReference type="PANTHER" id="PTHR11048:SF39">
    <property type="entry name" value="POLYPRENYL TRANSFERASE AUSN"/>
    <property type="match status" value="1"/>
</dbReference>
<evidence type="ECO:0000256" key="5">
    <source>
        <dbReference type="ARBA" id="ARBA00022679"/>
    </source>
</evidence>
<dbReference type="Pfam" id="PF01040">
    <property type="entry name" value="UbiA"/>
    <property type="match status" value="1"/>
</dbReference>
<dbReference type="GO" id="GO:0005743">
    <property type="term" value="C:mitochondrial inner membrane"/>
    <property type="evidence" value="ECO:0007669"/>
    <property type="project" value="TreeGrafter"/>
</dbReference>
<feature type="transmembrane region" description="Helical" evidence="9">
    <location>
        <begin position="147"/>
        <end position="169"/>
    </location>
</feature>
<proteinExistence type="inferred from homology"/>
<comment type="pathway">
    <text evidence="3">Secondary metabolite biosynthesis; terpenoid biosynthesis.</text>
</comment>
<feature type="transmembrane region" description="Helical" evidence="9">
    <location>
        <begin position="205"/>
        <end position="224"/>
    </location>
</feature>
<reference evidence="11" key="1">
    <citation type="journal article" date="2014" name="BMC Genomics">
        <title>Genome characteristics reveal the impact of lichenization on lichen-forming fungus Endocarpon pusillum Hedwig (Verrucariales, Ascomycota).</title>
        <authorList>
            <person name="Wang Y.-Y."/>
            <person name="Liu B."/>
            <person name="Zhang X.-Y."/>
            <person name="Zhou Q.-M."/>
            <person name="Zhang T."/>
            <person name="Li H."/>
            <person name="Yu Y.-F."/>
            <person name="Zhang X.-L."/>
            <person name="Hao X.-Y."/>
            <person name="Wang M."/>
            <person name="Wang L."/>
            <person name="Wei J.-C."/>
        </authorList>
    </citation>
    <scope>NUCLEOTIDE SEQUENCE [LARGE SCALE GENOMIC DNA]</scope>
    <source>
        <strain evidence="11">Z07020 / HMAS-L-300199</strain>
    </source>
</reference>
<evidence type="ECO:0000256" key="3">
    <source>
        <dbReference type="ARBA" id="ARBA00004721"/>
    </source>
</evidence>
<name>U1I4Y2_ENDPU</name>
<comment type="cofactor">
    <cofactor evidence="1">
        <name>Mg(2+)</name>
        <dbReference type="ChEBI" id="CHEBI:18420"/>
    </cofactor>
</comment>
<dbReference type="Gene3D" id="1.20.120.1780">
    <property type="entry name" value="UbiA prenyltransferase"/>
    <property type="match status" value="1"/>
</dbReference>
<dbReference type="GO" id="GO:0006744">
    <property type="term" value="P:ubiquinone biosynthetic process"/>
    <property type="evidence" value="ECO:0007669"/>
    <property type="project" value="TreeGrafter"/>
</dbReference>
<gene>
    <name evidence="10" type="ORF">EPUS_06459</name>
</gene>
<dbReference type="EMBL" id="KE720649">
    <property type="protein sequence ID" value="ERF77179.1"/>
    <property type="molecule type" value="Genomic_DNA"/>
</dbReference>
<evidence type="ECO:0000256" key="6">
    <source>
        <dbReference type="ARBA" id="ARBA00022692"/>
    </source>
</evidence>
<accession>U1I4Y2</accession>
<keyword evidence="7 9" id="KW-1133">Transmembrane helix</keyword>
<dbReference type="RefSeq" id="XP_007785474.1">
    <property type="nucleotide sequence ID" value="XM_007787284.1"/>
</dbReference>
<feature type="transmembrane region" description="Helical" evidence="9">
    <location>
        <begin position="236"/>
        <end position="256"/>
    </location>
</feature>
<evidence type="ECO:0000313" key="10">
    <source>
        <dbReference type="EMBL" id="ERF77179.1"/>
    </source>
</evidence>
<keyword evidence="8 9" id="KW-0472">Membrane</keyword>
<dbReference type="eggNOG" id="KOG1381">
    <property type="taxonomic scope" value="Eukaryota"/>
</dbReference>
<dbReference type="InterPro" id="IPR000537">
    <property type="entry name" value="UbiA_prenyltransferase"/>
</dbReference>
<dbReference type="Gene3D" id="1.10.357.140">
    <property type="entry name" value="UbiA prenyltransferase"/>
    <property type="match status" value="1"/>
</dbReference>
<dbReference type="GeneID" id="19241399"/>
<dbReference type="OrthoDB" id="18170at2759"/>
<dbReference type="PANTHER" id="PTHR11048">
    <property type="entry name" value="PRENYLTRANSFERASES"/>
    <property type="match status" value="1"/>
</dbReference>
<dbReference type="InterPro" id="IPR044878">
    <property type="entry name" value="UbiA_sf"/>
</dbReference>
<feature type="transmembrane region" description="Helical" evidence="9">
    <location>
        <begin position="300"/>
        <end position="326"/>
    </location>
</feature>
<dbReference type="AlphaFoldDB" id="U1I4Y2"/>
<protein>
    <recommendedName>
        <fullName evidence="12">4-hydroxybenzoate polyprenyltransferase, mitochondrial</fullName>
    </recommendedName>
</protein>